<feature type="transmembrane region" description="Helical" evidence="1">
    <location>
        <begin position="12"/>
        <end position="32"/>
    </location>
</feature>
<keyword evidence="1" id="KW-1133">Transmembrane helix</keyword>
<reference evidence="2 3" key="1">
    <citation type="submission" date="2019-06" db="EMBL/GenBank/DDBJ databases">
        <authorList>
            <person name="Meng X."/>
        </authorList>
    </citation>
    <scope>NUCLEOTIDE SEQUENCE [LARGE SCALE GENOMIC DNA]</scope>
    <source>
        <strain evidence="2 3">M625</strain>
    </source>
</reference>
<evidence type="ECO:0000313" key="3">
    <source>
        <dbReference type="Proteomes" id="UP000315540"/>
    </source>
</evidence>
<organism evidence="2 3">
    <name type="scientific">Aquimarina algicola</name>
    <dbReference type="NCBI Taxonomy" id="2589995"/>
    <lineage>
        <taxon>Bacteria</taxon>
        <taxon>Pseudomonadati</taxon>
        <taxon>Bacteroidota</taxon>
        <taxon>Flavobacteriia</taxon>
        <taxon>Flavobacteriales</taxon>
        <taxon>Flavobacteriaceae</taxon>
        <taxon>Aquimarina</taxon>
    </lineage>
</organism>
<evidence type="ECO:0000313" key="2">
    <source>
        <dbReference type="EMBL" id="TPN85930.1"/>
    </source>
</evidence>
<proteinExistence type="predicted"/>
<sequence>MITQNFNLKQFIIITLIVSIWINISEVFRYFVFVMPRMKSFFKNQSGIAEMNLGIFSIWGFWDTLLTAVLVFIFWLYSKSFGNNNKSVLISGTIVWVSIFVIFWVATANMGLSNWRILLITIPLSLFEMLVGAWIASKLYLTNRWSS</sequence>
<dbReference type="OrthoDB" id="7852580at2"/>
<feature type="transmembrane region" description="Helical" evidence="1">
    <location>
        <begin position="53"/>
        <end position="76"/>
    </location>
</feature>
<keyword evidence="3" id="KW-1185">Reference proteome</keyword>
<accession>A0A504JHJ0</accession>
<evidence type="ECO:0000256" key="1">
    <source>
        <dbReference type="SAM" id="Phobius"/>
    </source>
</evidence>
<name>A0A504JHJ0_9FLAO</name>
<protein>
    <submittedName>
        <fullName evidence="2">Uncharacterized protein</fullName>
    </submittedName>
</protein>
<feature type="transmembrane region" description="Helical" evidence="1">
    <location>
        <begin position="117"/>
        <end position="137"/>
    </location>
</feature>
<dbReference type="RefSeq" id="WP_140593007.1">
    <property type="nucleotide sequence ID" value="NZ_VFWZ01000003.1"/>
</dbReference>
<gene>
    <name evidence="2" type="ORF">FHK87_11660</name>
</gene>
<comment type="caution">
    <text evidence="2">The sequence shown here is derived from an EMBL/GenBank/DDBJ whole genome shotgun (WGS) entry which is preliminary data.</text>
</comment>
<dbReference type="EMBL" id="VFWZ01000003">
    <property type="protein sequence ID" value="TPN85930.1"/>
    <property type="molecule type" value="Genomic_DNA"/>
</dbReference>
<dbReference type="Proteomes" id="UP000315540">
    <property type="component" value="Unassembled WGS sequence"/>
</dbReference>
<feature type="transmembrane region" description="Helical" evidence="1">
    <location>
        <begin position="88"/>
        <end position="105"/>
    </location>
</feature>
<keyword evidence="1" id="KW-0812">Transmembrane</keyword>
<dbReference type="AlphaFoldDB" id="A0A504JHJ0"/>
<keyword evidence="1" id="KW-0472">Membrane</keyword>